<reference evidence="2" key="1">
    <citation type="submission" date="2023-03" db="EMBL/GenBank/DDBJ databases">
        <title>Massive genome expansion in bonnet fungi (Mycena s.s.) driven by repeated elements and novel gene families across ecological guilds.</title>
        <authorList>
            <consortium name="Lawrence Berkeley National Laboratory"/>
            <person name="Harder C.B."/>
            <person name="Miyauchi S."/>
            <person name="Viragh M."/>
            <person name="Kuo A."/>
            <person name="Thoen E."/>
            <person name="Andreopoulos B."/>
            <person name="Lu D."/>
            <person name="Skrede I."/>
            <person name="Drula E."/>
            <person name="Henrissat B."/>
            <person name="Morin E."/>
            <person name="Kohler A."/>
            <person name="Barry K."/>
            <person name="LaButti K."/>
            <person name="Morin E."/>
            <person name="Salamov A."/>
            <person name="Lipzen A."/>
            <person name="Mereny Z."/>
            <person name="Hegedus B."/>
            <person name="Baldrian P."/>
            <person name="Stursova M."/>
            <person name="Weitz H."/>
            <person name="Taylor A."/>
            <person name="Grigoriev I.V."/>
            <person name="Nagy L.G."/>
            <person name="Martin F."/>
            <person name="Kauserud H."/>
        </authorList>
    </citation>
    <scope>NUCLEOTIDE SEQUENCE</scope>
    <source>
        <strain evidence="2">CBHHK067</strain>
    </source>
</reference>
<organism evidence="2 3">
    <name type="scientific">Mycena rosella</name>
    <name type="common">Pink bonnet</name>
    <name type="synonym">Agaricus rosellus</name>
    <dbReference type="NCBI Taxonomy" id="1033263"/>
    <lineage>
        <taxon>Eukaryota</taxon>
        <taxon>Fungi</taxon>
        <taxon>Dikarya</taxon>
        <taxon>Basidiomycota</taxon>
        <taxon>Agaricomycotina</taxon>
        <taxon>Agaricomycetes</taxon>
        <taxon>Agaricomycetidae</taxon>
        <taxon>Agaricales</taxon>
        <taxon>Marasmiineae</taxon>
        <taxon>Mycenaceae</taxon>
        <taxon>Mycena</taxon>
    </lineage>
</organism>
<proteinExistence type="predicted"/>
<dbReference type="EMBL" id="JARKIE010000013">
    <property type="protein sequence ID" value="KAJ7703193.1"/>
    <property type="molecule type" value="Genomic_DNA"/>
</dbReference>
<keyword evidence="1" id="KW-0472">Membrane</keyword>
<feature type="transmembrane region" description="Helical" evidence="1">
    <location>
        <begin position="175"/>
        <end position="200"/>
    </location>
</feature>
<keyword evidence="3" id="KW-1185">Reference proteome</keyword>
<accession>A0AAD7GNF8</accession>
<dbReference type="Proteomes" id="UP001221757">
    <property type="component" value="Unassembled WGS sequence"/>
</dbReference>
<evidence type="ECO:0000256" key="1">
    <source>
        <dbReference type="SAM" id="Phobius"/>
    </source>
</evidence>
<protein>
    <submittedName>
        <fullName evidence="2">Uncharacterized protein</fullName>
    </submittedName>
</protein>
<name>A0AAD7GNF8_MYCRO</name>
<feature type="transmembrane region" description="Helical" evidence="1">
    <location>
        <begin position="101"/>
        <end position="123"/>
    </location>
</feature>
<comment type="caution">
    <text evidence="2">The sequence shown here is derived from an EMBL/GenBank/DDBJ whole genome shotgun (WGS) entry which is preliminary data.</text>
</comment>
<gene>
    <name evidence="2" type="ORF">B0H17DRAFT_1194406</name>
</gene>
<keyword evidence="1" id="KW-1133">Transmembrane helix</keyword>
<sequence>MRKTSYALTAFAVCCTLVFTILALTRNDWIVAKYQSDALNSSYEAFYGLHTVCERLVIQMPGGGPPLVDKLKCRRFPDARDKDIDQCKDENRFFCAAWTSAGYAVELAIGFGALSLATIAIGVSTRSRRRRIWRAVAGIVILQSVFQLVAFALVVDMLRTSRFPTFVEDAKLGPALVFDAVAWVVGILTAISVISTGIAADKGHRWAAGHRAYEPIDG</sequence>
<dbReference type="Gene3D" id="1.20.140.150">
    <property type="match status" value="1"/>
</dbReference>
<feature type="transmembrane region" description="Helical" evidence="1">
    <location>
        <begin position="135"/>
        <end position="155"/>
    </location>
</feature>
<dbReference type="AlphaFoldDB" id="A0AAD7GNF8"/>
<keyword evidence="1" id="KW-0812">Transmembrane</keyword>
<evidence type="ECO:0000313" key="2">
    <source>
        <dbReference type="EMBL" id="KAJ7703193.1"/>
    </source>
</evidence>
<evidence type="ECO:0000313" key="3">
    <source>
        <dbReference type="Proteomes" id="UP001221757"/>
    </source>
</evidence>